<proteinExistence type="predicted"/>
<reference evidence="2 3" key="2">
    <citation type="submission" date="2013-11" db="EMBL/GenBank/DDBJ databases">
        <title>The Genome Sequence of Phytophthora parasitica INRA-310.</title>
        <authorList>
            <consortium name="The Broad Institute Genomics Platform"/>
            <person name="Russ C."/>
            <person name="Tyler B."/>
            <person name="Panabieres F."/>
            <person name="Shan W."/>
            <person name="Tripathy S."/>
            <person name="Grunwald N."/>
            <person name="Machado M."/>
            <person name="Johnson C.S."/>
            <person name="Arredondo F."/>
            <person name="Hong C."/>
            <person name="Coffey M."/>
            <person name="Young S.K."/>
            <person name="Zeng Q."/>
            <person name="Gargeya S."/>
            <person name="Fitzgerald M."/>
            <person name="Abouelleil A."/>
            <person name="Alvarado L."/>
            <person name="Chapman S.B."/>
            <person name="Gainer-Dewar J."/>
            <person name="Goldberg J."/>
            <person name="Griggs A."/>
            <person name="Gujja S."/>
            <person name="Hansen M."/>
            <person name="Howarth C."/>
            <person name="Imamovic A."/>
            <person name="Ireland A."/>
            <person name="Larimer J."/>
            <person name="McCowan C."/>
            <person name="Murphy C."/>
            <person name="Pearson M."/>
            <person name="Poon T.W."/>
            <person name="Priest M."/>
            <person name="Roberts A."/>
            <person name="Saif S."/>
            <person name="Shea T."/>
            <person name="Sykes S."/>
            <person name="Wortman J."/>
            <person name="Nusbaum C."/>
            <person name="Birren B."/>
        </authorList>
    </citation>
    <scope>NUCLEOTIDE SEQUENCE [LARGE SCALE GENOMIC DNA]</scope>
    <source>
        <strain evidence="2 3">INRA-310</strain>
    </source>
</reference>
<accession>W2PAR4</accession>
<dbReference type="RefSeq" id="XP_008916584.1">
    <property type="nucleotide sequence ID" value="XM_008918336.1"/>
</dbReference>
<dbReference type="GeneID" id="20193319"/>
<name>W2PAR4_PHYN3</name>
<evidence type="ECO:0000313" key="2">
    <source>
        <dbReference type="EMBL" id="ETM98147.1"/>
    </source>
</evidence>
<dbReference type="EMBL" id="KI669742">
    <property type="protein sequence ID" value="ETM98147.1"/>
    <property type="molecule type" value="Genomic_DNA"/>
</dbReference>
<dbReference type="VEuPathDB" id="FungiDB:PPTG_24720"/>
<feature type="compositionally biased region" description="Basic and acidic residues" evidence="1">
    <location>
        <begin position="23"/>
        <end position="40"/>
    </location>
</feature>
<dbReference type="Proteomes" id="UP000018817">
    <property type="component" value="Unassembled WGS sequence"/>
</dbReference>
<dbReference type="AlphaFoldDB" id="W2PAR4"/>
<reference evidence="3" key="1">
    <citation type="submission" date="2011-12" db="EMBL/GenBank/DDBJ databases">
        <authorList>
            <consortium name="The Broad Institute Genome Sequencing Platform"/>
            <person name="Russ C."/>
            <person name="Tyler B."/>
            <person name="Panabieres F."/>
            <person name="Shan W."/>
            <person name="Tripathy S."/>
            <person name="Grunwald N."/>
            <person name="Machado M."/>
            <person name="Young S.K."/>
            <person name="Zeng Q."/>
            <person name="Gargeya S."/>
            <person name="Fitzgerald M."/>
            <person name="Haas B."/>
            <person name="Abouelleil A."/>
            <person name="Alvarado L."/>
            <person name="Arachchi H.M."/>
            <person name="Berlin A."/>
            <person name="Chapman S.B."/>
            <person name="Gearin G."/>
            <person name="Goldberg J."/>
            <person name="Griggs A."/>
            <person name="Gujja S."/>
            <person name="Hansen M."/>
            <person name="Heiman D."/>
            <person name="Howarth C."/>
            <person name="Larimer J."/>
            <person name="Lui A."/>
            <person name="MacDonald P.J.P."/>
            <person name="McCowen C."/>
            <person name="Montmayeur A."/>
            <person name="Murphy C."/>
            <person name="Neiman D."/>
            <person name="Pearson M."/>
            <person name="Priest M."/>
            <person name="Roberts A."/>
            <person name="Saif S."/>
            <person name="Shea T."/>
            <person name="Sisk P."/>
            <person name="Stolte C."/>
            <person name="Sykes S."/>
            <person name="Wortman J."/>
            <person name="Nusbaum C."/>
            <person name="Birren B."/>
        </authorList>
    </citation>
    <scope>NUCLEOTIDE SEQUENCE [LARGE SCALE GENOMIC DNA]</scope>
    <source>
        <strain evidence="3">INRA-310</strain>
    </source>
</reference>
<evidence type="ECO:0000313" key="3">
    <source>
        <dbReference type="Proteomes" id="UP000018817"/>
    </source>
</evidence>
<feature type="compositionally biased region" description="Polar residues" evidence="1">
    <location>
        <begin position="1"/>
        <end position="11"/>
    </location>
</feature>
<evidence type="ECO:0000256" key="1">
    <source>
        <dbReference type="SAM" id="MobiDB-lite"/>
    </source>
</evidence>
<protein>
    <submittedName>
        <fullName evidence="2">Uncharacterized protein</fullName>
    </submittedName>
</protein>
<feature type="region of interest" description="Disordered" evidence="1">
    <location>
        <begin position="1"/>
        <end position="40"/>
    </location>
</feature>
<organism evidence="2 3">
    <name type="scientific">Phytophthora nicotianae (strain INRA-310)</name>
    <name type="common">Phytophthora parasitica</name>
    <dbReference type="NCBI Taxonomy" id="761204"/>
    <lineage>
        <taxon>Eukaryota</taxon>
        <taxon>Sar</taxon>
        <taxon>Stramenopiles</taxon>
        <taxon>Oomycota</taxon>
        <taxon>Peronosporomycetes</taxon>
        <taxon>Peronosporales</taxon>
        <taxon>Peronosporaceae</taxon>
        <taxon>Phytophthora</taxon>
    </lineage>
</organism>
<gene>
    <name evidence="2" type="ORF">PPTG_24720</name>
</gene>
<sequence length="51" mass="5527">MLQTRSRQTADVLQLSDGTLPERATHRAGDANSAPDEKNEAAVRRYGVCGI</sequence>